<evidence type="ECO:0000313" key="2">
    <source>
        <dbReference type="EMBL" id="UYV96921.1"/>
    </source>
</evidence>
<dbReference type="Proteomes" id="UP001163293">
    <property type="component" value="Chromosome"/>
</dbReference>
<evidence type="ECO:0000313" key="3">
    <source>
        <dbReference type="Proteomes" id="UP001163293"/>
    </source>
</evidence>
<dbReference type="InterPro" id="IPR010982">
    <property type="entry name" value="Lambda_DNA-bd_dom_sf"/>
</dbReference>
<dbReference type="Gene3D" id="1.10.260.40">
    <property type="entry name" value="lambda repressor-like DNA-binding domains"/>
    <property type="match status" value="1"/>
</dbReference>
<dbReference type="PROSITE" id="PS50943">
    <property type="entry name" value="HTH_CROC1"/>
    <property type="match status" value="1"/>
</dbReference>
<keyword evidence="3" id="KW-1185">Reference proteome</keyword>
<name>A0AAX3EFQ5_PAEUR</name>
<proteinExistence type="predicted"/>
<dbReference type="SUPFAM" id="SSF47413">
    <property type="entry name" value="lambda repressor-like DNA-binding domains"/>
    <property type="match status" value="1"/>
</dbReference>
<feature type="domain" description="HTH cro/C1-type" evidence="1">
    <location>
        <begin position="18"/>
        <end position="73"/>
    </location>
</feature>
<dbReference type="SMART" id="SM00530">
    <property type="entry name" value="HTH_XRE"/>
    <property type="match status" value="1"/>
</dbReference>
<organism evidence="2 3">
    <name type="scientific">Paenarthrobacter ureafaciens</name>
    <dbReference type="NCBI Taxonomy" id="37931"/>
    <lineage>
        <taxon>Bacteria</taxon>
        <taxon>Bacillati</taxon>
        <taxon>Actinomycetota</taxon>
        <taxon>Actinomycetes</taxon>
        <taxon>Micrococcales</taxon>
        <taxon>Micrococcaceae</taxon>
        <taxon>Paenarthrobacter</taxon>
    </lineage>
</organism>
<gene>
    <name evidence="2" type="ORF">NL394_18000</name>
</gene>
<accession>A0AAX3EFQ5</accession>
<sequence length="132" mass="14534">MEIEEMQEKDIQGLAETIRTQRQKLGLSASEVARQAGVAKGTITRLELGQIANPRMDNLRAIADVLQLPLTDILAESSLLRGSDLPTLSPYLRTKFKDMPDSAVREIEDHFRDVAARHGIDINSGPAPGEDE</sequence>
<dbReference type="RefSeq" id="WP_206599697.1">
    <property type="nucleotide sequence ID" value="NZ_CP043010.1"/>
</dbReference>
<dbReference type="Pfam" id="PF01381">
    <property type="entry name" value="HTH_3"/>
    <property type="match status" value="1"/>
</dbReference>
<evidence type="ECO:0000259" key="1">
    <source>
        <dbReference type="PROSITE" id="PS50943"/>
    </source>
</evidence>
<protein>
    <submittedName>
        <fullName evidence="2">Helix-turn-helix domain-containing protein</fullName>
    </submittedName>
</protein>
<dbReference type="AlphaFoldDB" id="A0AAX3EFQ5"/>
<dbReference type="EMBL" id="CP101185">
    <property type="protein sequence ID" value="UYV96921.1"/>
    <property type="molecule type" value="Genomic_DNA"/>
</dbReference>
<dbReference type="GO" id="GO:0003677">
    <property type="term" value="F:DNA binding"/>
    <property type="evidence" value="ECO:0007669"/>
    <property type="project" value="InterPro"/>
</dbReference>
<reference evidence="2" key="1">
    <citation type="submission" date="2022-07" db="EMBL/GenBank/DDBJ databases">
        <authorList>
            <person name="Wu T."/>
        </authorList>
    </citation>
    <scope>NUCLEOTIDE SEQUENCE</scope>
    <source>
        <strain evidence="2">SD-1</strain>
    </source>
</reference>
<dbReference type="CDD" id="cd00093">
    <property type="entry name" value="HTH_XRE"/>
    <property type="match status" value="1"/>
</dbReference>
<dbReference type="InterPro" id="IPR001387">
    <property type="entry name" value="Cro/C1-type_HTH"/>
</dbReference>